<accession>A0A9P6AKB2</accession>
<dbReference type="Proteomes" id="UP000886523">
    <property type="component" value="Unassembled WGS sequence"/>
</dbReference>
<reference evidence="1" key="1">
    <citation type="journal article" date="2020" name="Nat. Commun.">
        <title>Large-scale genome sequencing of mycorrhizal fungi provides insights into the early evolution of symbiotic traits.</title>
        <authorList>
            <person name="Miyauchi S."/>
            <person name="Kiss E."/>
            <person name="Kuo A."/>
            <person name="Drula E."/>
            <person name="Kohler A."/>
            <person name="Sanchez-Garcia M."/>
            <person name="Morin E."/>
            <person name="Andreopoulos B."/>
            <person name="Barry K.W."/>
            <person name="Bonito G."/>
            <person name="Buee M."/>
            <person name="Carver A."/>
            <person name="Chen C."/>
            <person name="Cichocki N."/>
            <person name="Clum A."/>
            <person name="Culley D."/>
            <person name="Crous P.W."/>
            <person name="Fauchery L."/>
            <person name="Girlanda M."/>
            <person name="Hayes R.D."/>
            <person name="Keri Z."/>
            <person name="LaButti K."/>
            <person name="Lipzen A."/>
            <person name="Lombard V."/>
            <person name="Magnuson J."/>
            <person name="Maillard F."/>
            <person name="Murat C."/>
            <person name="Nolan M."/>
            <person name="Ohm R.A."/>
            <person name="Pangilinan J."/>
            <person name="Pereira M.F."/>
            <person name="Perotto S."/>
            <person name="Peter M."/>
            <person name="Pfister S."/>
            <person name="Riley R."/>
            <person name="Sitrit Y."/>
            <person name="Stielow J.B."/>
            <person name="Szollosi G."/>
            <person name="Zifcakova L."/>
            <person name="Stursova M."/>
            <person name="Spatafora J.W."/>
            <person name="Tedersoo L."/>
            <person name="Vaario L.M."/>
            <person name="Yamada A."/>
            <person name="Yan M."/>
            <person name="Wang P."/>
            <person name="Xu J."/>
            <person name="Bruns T."/>
            <person name="Baldrian P."/>
            <person name="Vilgalys R."/>
            <person name="Dunand C."/>
            <person name="Henrissat B."/>
            <person name="Grigoriev I.V."/>
            <person name="Hibbett D."/>
            <person name="Nagy L.G."/>
            <person name="Martin F.M."/>
        </authorList>
    </citation>
    <scope>NUCLEOTIDE SEQUENCE</scope>
    <source>
        <strain evidence="1">UP504</strain>
    </source>
</reference>
<name>A0A9P6AKB2_9AGAM</name>
<sequence length="429" mass="47669">MTDDLDILAAIRDLRASPSTNFRPFRQFVLRSCLAKIAHRLDADQYQFRRPLEEILGDWRLLPGETFEPKQVLVPEPHRQSLLNRPASMIGNYCQWTPETAPQWIHLHRLYLVLAKTSVRNCRIRTVSNVGPVTPKIDGLRLSSLDTALSLLLVIMALPLGDVFDLPSMHMLLSSDRIRSAPDDVDDKDTPGLPGVNISGSVPRYLGNAVAWHRATQYVHKDAPMDPILEPAIVKALHALGIEEPNRRATLMQQVKDKLKAKTCFTSTLRCEASLMGLIIYRRRCGAAPELPDESNGARLATLPTIGVGKKCCWCCARLAKRLHLTHPEIIFDIPRSHGQIFPWALPPVGVTVDDALALESELVHELDRVVLSVVQNIGFPAMRSQMSSPSGSISSTASDLPDTTEVKVGLDSELDDIENNFATRRLRG</sequence>
<proteinExistence type="predicted"/>
<organism evidence="1 2">
    <name type="scientific">Hydnum rufescens UP504</name>
    <dbReference type="NCBI Taxonomy" id="1448309"/>
    <lineage>
        <taxon>Eukaryota</taxon>
        <taxon>Fungi</taxon>
        <taxon>Dikarya</taxon>
        <taxon>Basidiomycota</taxon>
        <taxon>Agaricomycotina</taxon>
        <taxon>Agaricomycetes</taxon>
        <taxon>Cantharellales</taxon>
        <taxon>Hydnaceae</taxon>
        <taxon>Hydnum</taxon>
    </lineage>
</organism>
<protein>
    <submittedName>
        <fullName evidence="1">Uncharacterized protein</fullName>
    </submittedName>
</protein>
<evidence type="ECO:0000313" key="1">
    <source>
        <dbReference type="EMBL" id="KAF9507363.1"/>
    </source>
</evidence>
<gene>
    <name evidence="1" type="ORF">BS47DRAFT_1398707</name>
</gene>
<keyword evidence="2" id="KW-1185">Reference proteome</keyword>
<comment type="caution">
    <text evidence="1">The sequence shown here is derived from an EMBL/GenBank/DDBJ whole genome shotgun (WGS) entry which is preliminary data.</text>
</comment>
<dbReference type="AlphaFoldDB" id="A0A9P6AKB2"/>
<dbReference type="OrthoDB" id="2626367at2759"/>
<dbReference type="EMBL" id="MU129083">
    <property type="protein sequence ID" value="KAF9507363.1"/>
    <property type="molecule type" value="Genomic_DNA"/>
</dbReference>
<evidence type="ECO:0000313" key="2">
    <source>
        <dbReference type="Proteomes" id="UP000886523"/>
    </source>
</evidence>